<evidence type="ECO:0000256" key="1">
    <source>
        <dbReference type="SAM" id="MobiDB-lite"/>
    </source>
</evidence>
<feature type="compositionally biased region" description="Basic and acidic residues" evidence="1">
    <location>
        <begin position="113"/>
        <end position="129"/>
    </location>
</feature>
<feature type="non-terminal residue" evidence="3">
    <location>
        <position position="155"/>
    </location>
</feature>
<dbReference type="InterPro" id="IPR011033">
    <property type="entry name" value="PRC_barrel-like_sf"/>
</dbReference>
<name>A0ABU8RPP4_9ACTN</name>
<dbReference type="InterPro" id="IPR014747">
    <property type="entry name" value="Bac_photo_RC_H_C"/>
</dbReference>
<feature type="domain" description="PRC-barrel" evidence="2">
    <location>
        <begin position="9"/>
        <end position="77"/>
    </location>
</feature>
<dbReference type="InterPro" id="IPR027275">
    <property type="entry name" value="PRC-brl_dom"/>
</dbReference>
<dbReference type="Pfam" id="PF05239">
    <property type="entry name" value="PRC"/>
    <property type="match status" value="1"/>
</dbReference>
<comment type="caution">
    <text evidence="3">The sequence shown here is derived from an EMBL/GenBank/DDBJ whole genome shotgun (WGS) entry which is preliminary data.</text>
</comment>
<gene>
    <name evidence="3" type="ORF">WDZ17_17170</name>
</gene>
<sequence length="155" mass="16650">MSRISKSQIDDLYSATVMSEADGKVGKVGTVYLDDDTEQPSWVTVKTGLMGGSASFVPLDEATLSGDELHVPYGKDKIKDAPGLEDDSDLTPAEEQDLYRYYGLAGQEPVVADDERTDPAGLDDTDRRPAPAQDGDSMTLSEERVSVGTQSRESG</sequence>
<feature type="region of interest" description="Disordered" evidence="1">
    <location>
        <begin position="102"/>
        <end position="155"/>
    </location>
</feature>
<evidence type="ECO:0000313" key="4">
    <source>
        <dbReference type="Proteomes" id="UP001387100"/>
    </source>
</evidence>
<reference evidence="3 4" key="1">
    <citation type="journal article" date="2017" name="Int. J. Syst. Evol. Microbiol.">
        <title>Pseudokineococcus basanitobsidens sp. nov., isolated from volcanic rock.</title>
        <authorList>
            <person name="Lee D.W."/>
            <person name="Park M.Y."/>
            <person name="Kim J.J."/>
            <person name="Kim B.S."/>
        </authorList>
    </citation>
    <scope>NUCLEOTIDE SEQUENCE [LARGE SCALE GENOMIC DNA]</scope>
    <source>
        <strain evidence="3 4">DSM 103726</strain>
    </source>
</reference>
<evidence type="ECO:0000313" key="3">
    <source>
        <dbReference type="EMBL" id="MEJ5947025.1"/>
    </source>
</evidence>
<dbReference type="EMBL" id="JBBIAA010000055">
    <property type="protein sequence ID" value="MEJ5947025.1"/>
    <property type="molecule type" value="Genomic_DNA"/>
</dbReference>
<keyword evidence="4" id="KW-1185">Reference proteome</keyword>
<organism evidence="3 4">
    <name type="scientific">Pseudokineococcus basanitobsidens</name>
    <dbReference type="NCBI Taxonomy" id="1926649"/>
    <lineage>
        <taxon>Bacteria</taxon>
        <taxon>Bacillati</taxon>
        <taxon>Actinomycetota</taxon>
        <taxon>Actinomycetes</taxon>
        <taxon>Kineosporiales</taxon>
        <taxon>Kineosporiaceae</taxon>
        <taxon>Pseudokineococcus</taxon>
    </lineage>
</organism>
<protein>
    <submittedName>
        <fullName evidence="3">PRC-barrel domain-containing protein</fullName>
    </submittedName>
</protein>
<dbReference type="Gene3D" id="3.90.50.10">
    <property type="entry name" value="Photosynthetic Reaction Center, subunit H, domain 2"/>
    <property type="match status" value="1"/>
</dbReference>
<dbReference type="RefSeq" id="WP_339576398.1">
    <property type="nucleotide sequence ID" value="NZ_JBBIAA010000055.1"/>
</dbReference>
<proteinExistence type="predicted"/>
<dbReference type="SUPFAM" id="SSF50346">
    <property type="entry name" value="PRC-barrel domain"/>
    <property type="match status" value="1"/>
</dbReference>
<dbReference type="Proteomes" id="UP001387100">
    <property type="component" value="Unassembled WGS sequence"/>
</dbReference>
<evidence type="ECO:0000259" key="2">
    <source>
        <dbReference type="Pfam" id="PF05239"/>
    </source>
</evidence>
<accession>A0ABU8RPP4</accession>